<evidence type="ECO:0000313" key="1">
    <source>
        <dbReference type="Ensembl" id="ENSLACP00000004658.1"/>
    </source>
</evidence>
<protein>
    <submittedName>
        <fullName evidence="1">RAB7A interacting MON1-CCZ1 complex subunit 1</fullName>
    </submittedName>
</protein>
<dbReference type="HOGENOM" id="CLU_082742_0_0_1"/>
<reference evidence="1" key="2">
    <citation type="submission" date="2025-08" db="UniProtKB">
        <authorList>
            <consortium name="Ensembl"/>
        </authorList>
    </citation>
    <scope>IDENTIFICATION</scope>
</reference>
<dbReference type="InParanoid" id="H3A4T7"/>
<dbReference type="Proteomes" id="UP000008672">
    <property type="component" value="Unassembled WGS sequence"/>
</dbReference>
<accession>H3A4T7</accession>
<dbReference type="EMBL" id="AFYH01179714">
    <property type="status" value="NOT_ANNOTATED_CDS"/>
    <property type="molecule type" value="Genomic_DNA"/>
</dbReference>
<name>H3A4T7_LATCH</name>
<dbReference type="PANTHER" id="PTHR28494">
    <property type="entry name" value="UPF0600 PROTEIN C5ORF51"/>
    <property type="match status" value="1"/>
</dbReference>
<dbReference type="Bgee" id="ENSLACG00000004146">
    <property type="expression patterns" value="Expressed in post-anal tail muscle and 5 other cell types or tissues"/>
</dbReference>
<dbReference type="OMA" id="NEGKEHP"/>
<organism evidence="1 2">
    <name type="scientific">Latimeria chalumnae</name>
    <name type="common">Coelacanth</name>
    <dbReference type="NCBI Taxonomy" id="7897"/>
    <lineage>
        <taxon>Eukaryota</taxon>
        <taxon>Metazoa</taxon>
        <taxon>Chordata</taxon>
        <taxon>Craniata</taxon>
        <taxon>Vertebrata</taxon>
        <taxon>Euteleostomi</taxon>
        <taxon>Coelacanthiformes</taxon>
        <taxon>Coelacanthidae</taxon>
        <taxon>Latimeria</taxon>
    </lineage>
</organism>
<dbReference type="PANTHER" id="PTHR28494:SF1">
    <property type="entry name" value="RAB7A-INTERACTING MON1-CCZ1 COMPLEX SUBUNIT 1"/>
    <property type="match status" value="1"/>
</dbReference>
<dbReference type="EMBL" id="AFYH01179715">
    <property type="status" value="NOT_ANNOTATED_CDS"/>
    <property type="molecule type" value="Genomic_DNA"/>
</dbReference>
<evidence type="ECO:0000313" key="2">
    <source>
        <dbReference type="Proteomes" id="UP000008672"/>
    </source>
</evidence>
<keyword evidence="2" id="KW-1185">Reference proteome</keyword>
<dbReference type="AlphaFoldDB" id="H3A4T7"/>
<dbReference type="eggNOG" id="ENOG502QUAR">
    <property type="taxonomic scope" value="Eukaryota"/>
</dbReference>
<reference evidence="2" key="1">
    <citation type="submission" date="2011-08" db="EMBL/GenBank/DDBJ databases">
        <title>The draft genome of Latimeria chalumnae.</title>
        <authorList>
            <person name="Di Palma F."/>
            <person name="Alfoldi J."/>
            <person name="Johnson J."/>
            <person name="Berlin A."/>
            <person name="Gnerre S."/>
            <person name="Jaffe D."/>
            <person name="MacCallum I."/>
            <person name="Young S."/>
            <person name="Walker B.J."/>
            <person name="Lander E."/>
            <person name="Lindblad-Toh K."/>
        </authorList>
    </citation>
    <scope>NUCLEOTIDE SEQUENCE [LARGE SCALE GENOMIC DNA]</scope>
    <source>
        <strain evidence="2">Wild caught</strain>
    </source>
</reference>
<dbReference type="Pfam" id="PF17716">
    <property type="entry name" value="RIMC1"/>
    <property type="match status" value="1"/>
</dbReference>
<dbReference type="GeneTree" id="ENSGT00390000011383"/>
<dbReference type="GO" id="GO:0000423">
    <property type="term" value="P:mitophagy"/>
    <property type="evidence" value="ECO:0007669"/>
    <property type="project" value="InterPro"/>
</dbReference>
<dbReference type="Ensembl" id="ENSLACT00000004697.1">
    <property type="protein sequence ID" value="ENSLACP00000004658.1"/>
    <property type="gene ID" value="ENSLACG00000004146.1"/>
</dbReference>
<proteinExistence type="predicted"/>
<dbReference type="EMBL" id="AFYH01179716">
    <property type="status" value="NOT_ANNOTATED_CDS"/>
    <property type="molecule type" value="Genomic_DNA"/>
</dbReference>
<dbReference type="CTD" id="285636"/>
<dbReference type="InterPro" id="IPR037657">
    <property type="entry name" value="RIMC1"/>
</dbReference>
<sequence>MAACIEQSADLSERIGNLERKCCRLRQNEENQDDIYLLRASVALEKLKSLSKNTRNENLSKLLQDYTQVVLDITFFEENRLVDNDFPEDISSERVCKVLHDLSEPEVLARDLIKDQDLCAVLGVEMVECLHWRRGAFLYMYCHTVREREKWLMGNQSHFKKCLEDGICHLVKMLHVRSPVDLNDKVLFRDISTARLLSEGVFSDTHLLAMMYTGEMCYWRLKNCAKEEDHDQISEVSSRSYAALDHDNVEFRRVGQLMLQKYISFCEGPLNGQGWSTESAKEILSFFKSA</sequence>
<dbReference type="GeneID" id="102362085"/>
<dbReference type="FunCoup" id="H3A4T7">
    <property type="interactions" value="2971"/>
</dbReference>
<gene>
    <name evidence="1" type="primary">RIMOC1</name>
</gene>
<dbReference type="RefSeq" id="XP_006007173.1">
    <property type="nucleotide sequence ID" value="XM_006007111.3"/>
</dbReference>
<dbReference type="KEGG" id="lcm:102362085"/>
<dbReference type="OrthoDB" id="6135810at2759"/>
<reference evidence="1" key="3">
    <citation type="submission" date="2025-09" db="UniProtKB">
        <authorList>
            <consortium name="Ensembl"/>
        </authorList>
    </citation>
    <scope>IDENTIFICATION</scope>
</reference>